<evidence type="ECO:0000313" key="1">
    <source>
        <dbReference type="EMBL" id="ELZ09527.1"/>
    </source>
</evidence>
<dbReference type="EMBL" id="AOIQ01000017">
    <property type="protein sequence ID" value="ELZ09527.1"/>
    <property type="molecule type" value="Genomic_DNA"/>
</dbReference>
<dbReference type="STRING" id="1227490.C479_11935"/>
<dbReference type="InterPro" id="IPR049681">
    <property type="entry name" value="HVO_A0556-like"/>
</dbReference>
<name>M0BGG8_9EURY</name>
<accession>M0BGG8</accession>
<dbReference type="Proteomes" id="UP000011560">
    <property type="component" value="Unassembled WGS sequence"/>
</dbReference>
<organism evidence="1 2">
    <name type="scientific">Halovivax asiaticus JCM 14624</name>
    <dbReference type="NCBI Taxonomy" id="1227490"/>
    <lineage>
        <taxon>Archaea</taxon>
        <taxon>Methanobacteriati</taxon>
        <taxon>Methanobacteriota</taxon>
        <taxon>Stenosarchaea group</taxon>
        <taxon>Halobacteria</taxon>
        <taxon>Halobacteriales</taxon>
        <taxon>Natrialbaceae</taxon>
        <taxon>Halovivax</taxon>
    </lineage>
</organism>
<reference evidence="1 2" key="1">
    <citation type="journal article" date="2014" name="PLoS Genet.">
        <title>Phylogenetically driven sequencing of extremely halophilic archaea reveals strategies for static and dynamic osmo-response.</title>
        <authorList>
            <person name="Becker E.A."/>
            <person name="Seitzer P.M."/>
            <person name="Tritt A."/>
            <person name="Larsen D."/>
            <person name="Krusor M."/>
            <person name="Yao A.I."/>
            <person name="Wu D."/>
            <person name="Madern D."/>
            <person name="Eisen J.A."/>
            <person name="Darling A.E."/>
            <person name="Facciotti M.T."/>
        </authorList>
    </citation>
    <scope>NUCLEOTIDE SEQUENCE [LARGE SCALE GENOMIC DNA]</scope>
    <source>
        <strain evidence="1 2">JCM 14624</strain>
    </source>
</reference>
<gene>
    <name evidence="1" type="ORF">C479_11935</name>
</gene>
<comment type="caution">
    <text evidence="1">The sequence shown here is derived from an EMBL/GenBank/DDBJ whole genome shotgun (WGS) entry which is preliminary data.</text>
</comment>
<sequence>MGETDELAHTVSVADGADRCPDSERYGLHTQAESVCVDPATGDDMAKAVSDGDAILWRLRGHSCPSCEDGTLVLKPYKGNRAVVCDGCETPRAQVWDQV</sequence>
<proteinExistence type="predicted"/>
<keyword evidence="2" id="KW-1185">Reference proteome</keyword>
<dbReference type="NCBIfam" id="NF041921">
    <property type="entry name" value="HVO_A0556"/>
    <property type="match status" value="1"/>
</dbReference>
<evidence type="ECO:0000313" key="2">
    <source>
        <dbReference type="Proteomes" id="UP000011560"/>
    </source>
</evidence>
<dbReference type="AlphaFoldDB" id="M0BGG8"/>
<protein>
    <submittedName>
        <fullName evidence="1">Uncharacterized protein</fullName>
    </submittedName>
</protein>